<accession>A0A972J931</accession>
<keyword evidence="11" id="KW-0812">Transmembrane</keyword>
<keyword evidence="10" id="KW-0175">Coiled coil</keyword>
<evidence type="ECO:0000256" key="9">
    <source>
        <dbReference type="ARBA" id="ARBA00023012"/>
    </source>
</evidence>
<evidence type="ECO:0000256" key="5">
    <source>
        <dbReference type="ARBA" id="ARBA00022679"/>
    </source>
</evidence>
<keyword evidence="6" id="KW-0547">Nucleotide-binding</keyword>
<dbReference type="Gene3D" id="6.10.340.10">
    <property type="match status" value="1"/>
</dbReference>
<dbReference type="SUPFAM" id="SSF55785">
    <property type="entry name" value="PYP-like sensor domain (PAS domain)"/>
    <property type="match status" value="1"/>
</dbReference>
<dbReference type="PANTHER" id="PTHR43065">
    <property type="entry name" value="SENSOR HISTIDINE KINASE"/>
    <property type="match status" value="1"/>
</dbReference>
<dbReference type="Pfam" id="PF00512">
    <property type="entry name" value="HisKA"/>
    <property type="match status" value="1"/>
</dbReference>
<evidence type="ECO:0000256" key="8">
    <source>
        <dbReference type="ARBA" id="ARBA00022840"/>
    </source>
</evidence>
<keyword evidence="9" id="KW-0902">Two-component regulatory system</keyword>
<dbReference type="SMART" id="SM00304">
    <property type="entry name" value="HAMP"/>
    <property type="match status" value="1"/>
</dbReference>
<feature type="domain" description="HAMP" evidence="14">
    <location>
        <begin position="299"/>
        <end position="351"/>
    </location>
</feature>
<dbReference type="InterPro" id="IPR036890">
    <property type="entry name" value="HATPase_C_sf"/>
</dbReference>
<gene>
    <name evidence="15" type="ORF">GPA21_00930</name>
</gene>
<dbReference type="Pfam" id="PF00672">
    <property type="entry name" value="HAMP"/>
    <property type="match status" value="1"/>
</dbReference>
<evidence type="ECO:0000256" key="1">
    <source>
        <dbReference type="ARBA" id="ARBA00000085"/>
    </source>
</evidence>
<dbReference type="Gene3D" id="3.30.450.20">
    <property type="entry name" value="PAS domain"/>
    <property type="match status" value="1"/>
</dbReference>
<feature type="chain" id="PRO_5037493758" description="histidine kinase" evidence="12">
    <location>
        <begin position="22"/>
        <end position="709"/>
    </location>
</feature>
<comment type="catalytic activity">
    <reaction evidence="1">
        <text>ATP + protein L-histidine = ADP + protein N-phospho-L-histidine.</text>
        <dbReference type="EC" id="2.7.13.3"/>
    </reaction>
</comment>
<protein>
    <recommendedName>
        <fullName evidence="3">histidine kinase</fullName>
        <ecNumber evidence="3">2.7.13.3</ecNumber>
    </recommendedName>
</protein>
<evidence type="ECO:0000256" key="4">
    <source>
        <dbReference type="ARBA" id="ARBA00022553"/>
    </source>
</evidence>
<dbReference type="CDD" id="cd00082">
    <property type="entry name" value="HisKA"/>
    <property type="match status" value="1"/>
</dbReference>
<dbReference type="PROSITE" id="PS50109">
    <property type="entry name" value="HIS_KIN"/>
    <property type="match status" value="1"/>
</dbReference>
<dbReference type="GO" id="GO:0000155">
    <property type="term" value="F:phosphorelay sensor kinase activity"/>
    <property type="evidence" value="ECO:0007669"/>
    <property type="project" value="InterPro"/>
</dbReference>
<dbReference type="Pfam" id="PF08448">
    <property type="entry name" value="PAS_4"/>
    <property type="match status" value="1"/>
</dbReference>
<dbReference type="SUPFAM" id="SSF47384">
    <property type="entry name" value="Homodimeric domain of signal transducing histidine kinase"/>
    <property type="match status" value="1"/>
</dbReference>
<dbReference type="PANTHER" id="PTHR43065:SF10">
    <property type="entry name" value="PEROXIDE STRESS-ACTIVATED HISTIDINE KINASE MAK3"/>
    <property type="match status" value="1"/>
</dbReference>
<dbReference type="CDD" id="cd06225">
    <property type="entry name" value="HAMP"/>
    <property type="match status" value="1"/>
</dbReference>
<feature type="coiled-coil region" evidence="10">
    <location>
        <begin position="332"/>
        <end position="363"/>
    </location>
</feature>
<evidence type="ECO:0000256" key="11">
    <source>
        <dbReference type="SAM" id="Phobius"/>
    </source>
</evidence>
<dbReference type="Gene3D" id="3.30.565.10">
    <property type="entry name" value="Histidine kinase-like ATPase, C-terminal domain"/>
    <property type="match status" value="1"/>
</dbReference>
<feature type="transmembrane region" description="Helical" evidence="11">
    <location>
        <begin position="33"/>
        <end position="56"/>
    </location>
</feature>
<dbReference type="AlphaFoldDB" id="A0A972J931"/>
<dbReference type="EC" id="2.7.13.3" evidence="3"/>
<evidence type="ECO:0000313" key="16">
    <source>
        <dbReference type="Proteomes" id="UP000599523"/>
    </source>
</evidence>
<dbReference type="InterPro" id="IPR003661">
    <property type="entry name" value="HisK_dim/P_dom"/>
</dbReference>
<evidence type="ECO:0000256" key="7">
    <source>
        <dbReference type="ARBA" id="ARBA00022777"/>
    </source>
</evidence>
<dbReference type="InterPro" id="IPR035965">
    <property type="entry name" value="PAS-like_dom_sf"/>
</dbReference>
<evidence type="ECO:0000256" key="10">
    <source>
        <dbReference type="SAM" id="Coils"/>
    </source>
</evidence>
<evidence type="ECO:0000259" key="14">
    <source>
        <dbReference type="PROSITE" id="PS50885"/>
    </source>
</evidence>
<keyword evidence="7" id="KW-0418">Kinase</keyword>
<feature type="domain" description="Histidine kinase" evidence="13">
    <location>
        <begin position="490"/>
        <end position="701"/>
    </location>
</feature>
<dbReference type="InterPro" id="IPR003660">
    <property type="entry name" value="HAMP_dom"/>
</dbReference>
<dbReference type="SMART" id="SM00387">
    <property type="entry name" value="HATPase_c"/>
    <property type="match status" value="1"/>
</dbReference>
<keyword evidence="4" id="KW-0597">Phosphoprotein</keyword>
<keyword evidence="11" id="KW-0472">Membrane</keyword>
<evidence type="ECO:0000259" key="13">
    <source>
        <dbReference type="PROSITE" id="PS50109"/>
    </source>
</evidence>
<dbReference type="GO" id="GO:0005524">
    <property type="term" value="F:ATP binding"/>
    <property type="evidence" value="ECO:0007669"/>
    <property type="project" value="UniProtKB-KW"/>
</dbReference>
<dbReference type="InterPro" id="IPR004358">
    <property type="entry name" value="Sig_transdc_His_kin-like_C"/>
</dbReference>
<evidence type="ECO:0000256" key="3">
    <source>
        <dbReference type="ARBA" id="ARBA00012438"/>
    </source>
</evidence>
<keyword evidence="11" id="KW-1133">Transmembrane helix</keyword>
<dbReference type="InterPro" id="IPR003594">
    <property type="entry name" value="HATPase_dom"/>
</dbReference>
<dbReference type="PIRSF" id="PIRSF037532">
    <property type="entry name" value="STHK_NtrY"/>
    <property type="match status" value="1"/>
</dbReference>
<dbReference type="InterPro" id="IPR013656">
    <property type="entry name" value="PAS_4"/>
</dbReference>
<evidence type="ECO:0000256" key="12">
    <source>
        <dbReference type="SAM" id="SignalP"/>
    </source>
</evidence>
<dbReference type="RefSeq" id="WP_168986333.1">
    <property type="nucleotide sequence ID" value="NZ_CAWPHM010000264.1"/>
</dbReference>
<dbReference type="InterPro" id="IPR017232">
    <property type="entry name" value="NtrY"/>
</dbReference>
<sequence>MRRVVVIVAAALAAISLFLLASASANTDLFAGAYPFLLALNGAVGVALAALVAVQLRKLWREYRTRQFGSRLKYRLLLMFALMAIGPGLLLYTVSMQFVVRSIDSWFDVRVERALEGGVALGQNALDYLVTQISDKARDIALELDAEAQLNSMQLNRLREQAAVATLTLVGANAQLIATVSDGVGTLLPDLPTPAQMRQARQSQRYHLVETRPGDGLLIRVVVPVPSASLFAEPSYLQLTQPVPEAFARNVEVVQEAHREYQQLVLGRTGLSRIYSVTLTLALLLSLLAAVAIAFVLTRRLAAPLLILAEGTQAVAQGDFSPRKALPARDELGVLTQSFNQMTRQLQEARAQAEKNRAAVEGARAYLESVLANLSAGVLAFGEDGRLRAANRGAMDILRDDLANFEDYTLAEWPRHEDFRDFLLARIDAAESDWHEQFEIARKDSAPQALLVHGTRLPESTGGGIVVVFDDISSLVMAQRTAAWAEVARRLAHEIKNPLTPIQLSAERLAYKLAGRLDEEGLAVLERATTTIVNQVEAMKNLVNAFRDYARLPNPTFGRVDVNALITEVLGLYESSPIRIVTDLDGGLPEVVGDPAQIRQIIHNLVQNAEDALADTPAGVLSVGTRSDGDRIAIEMRDNGPGFPAELLARAFEPYFTTKARGTGLGLAIVKKIVDEHGGEVRLRNLDEGGAEIRIRLRAADETNGHKRD</sequence>
<dbReference type="Proteomes" id="UP000599523">
    <property type="component" value="Unassembled WGS sequence"/>
</dbReference>
<comment type="subcellular location">
    <subcellularLocation>
        <location evidence="2">Membrane</location>
    </subcellularLocation>
</comment>
<dbReference type="InterPro" id="IPR036097">
    <property type="entry name" value="HisK_dim/P_sf"/>
</dbReference>
<evidence type="ECO:0000256" key="2">
    <source>
        <dbReference type="ARBA" id="ARBA00004370"/>
    </source>
</evidence>
<dbReference type="EMBL" id="WTVM01000003">
    <property type="protein sequence ID" value="NMG01538.1"/>
    <property type="molecule type" value="Genomic_DNA"/>
</dbReference>
<reference evidence="15" key="1">
    <citation type="submission" date="2019-12" db="EMBL/GenBank/DDBJ databases">
        <title>Comparative genomics gives insights into the taxonomy of the Azoarcus-Aromatoleum group and reveals separate origins of nif in the plant-associated Azoarcus and non-plant-associated Aromatoleum sub-groups.</title>
        <authorList>
            <person name="Lafos M."/>
            <person name="Maluk M."/>
            <person name="Batista M."/>
            <person name="Junghare M."/>
            <person name="Carmona M."/>
            <person name="Faoro H."/>
            <person name="Cruz L.M."/>
            <person name="Battistoni F."/>
            <person name="De Souza E."/>
            <person name="Pedrosa F."/>
            <person name="Chen W.-M."/>
            <person name="Poole P.S."/>
            <person name="Dixon R.A."/>
            <person name="James E.K."/>
        </authorList>
    </citation>
    <scope>NUCLEOTIDE SEQUENCE</scope>
    <source>
        <strain evidence="15">NSC3</strain>
    </source>
</reference>
<dbReference type="SMART" id="SM00388">
    <property type="entry name" value="HisKA"/>
    <property type="match status" value="1"/>
</dbReference>
<keyword evidence="8" id="KW-0067">ATP-binding</keyword>
<feature type="transmembrane region" description="Helical" evidence="11">
    <location>
        <begin position="76"/>
        <end position="100"/>
    </location>
</feature>
<evidence type="ECO:0000313" key="15">
    <source>
        <dbReference type="EMBL" id="NMG01538.1"/>
    </source>
</evidence>
<dbReference type="SUPFAM" id="SSF55874">
    <property type="entry name" value="ATPase domain of HSP90 chaperone/DNA topoisomerase II/histidine kinase"/>
    <property type="match status" value="1"/>
</dbReference>
<dbReference type="GO" id="GO:0016020">
    <property type="term" value="C:membrane"/>
    <property type="evidence" value="ECO:0007669"/>
    <property type="project" value="UniProtKB-SubCell"/>
</dbReference>
<name>A0A972J931_9RHOO</name>
<proteinExistence type="predicted"/>
<dbReference type="PROSITE" id="PS50885">
    <property type="entry name" value="HAMP"/>
    <property type="match status" value="1"/>
</dbReference>
<feature type="transmembrane region" description="Helical" evidence="11">
    <location>
        <begin position="274"/>
        <end position="297"/>
    </location>
</feature>
<evidence type="ECO:0000256" key="6">
    <source>
        <dbReference type="ARBA" id="ARBA00022741"/>
    </source>
</evidence>
<keyword evidence="5" id="KW-0808">Transferase</keyword>
<dbReference type="SUPFAM" id="SSF158472">
    <property type="entry name" value="HAMP domain-like"/>
    <property type="match status" value="1"/>
</dbReference>
<organism evidence="15 16">
    <name type="scientific">Azoarcus taiwanensis</name>
    <dbReference type="NCBI Taxonomy" id="666964"/>
    <lineage>
        <taxon>Bacteria</taxon>
        <taxon>Pseudomonadati</taxon>
        <taxon>Pseudomonadota</taxon>
        <taxon>Betaproteobacteria</taxon>
        <taxon>Rhodocyclales</taxon>
        <taxon>Zoogloeaceae</taxon>
        <taxon>Azoarcus</taxon>
    </lineage>
</organism>
<dbReference type="Pfam" id="PF02518">
    <property type="entry name" value="HATPase_c"/>
    <property type="match status" value="1"/>
</dbReference>
<keyword evidence="16" id="KW-1185">Reference proteome</keyword>
<feature type="signal peptide" evidence="12">
    <location>
        <begin position="1"/>
        <end position="21"/>
    </location>
</feature>
<keyword evidence="12" id="KW-0732">Signal</keyword>
<dbReference type="Gene3D" id="1.10.287.130">
    <property type="match status" value="1"/>
</dbReference>
<dbReference type="PRINTS" id="PR00344">
    <property type="entry name" value="BCTRLSENSOR"/>
</dbReference>
<comment type="caution">
    <text evidence="15">The sequence shown here is derived from an EMBL/GenBank/DDBJ whole genome shotgun (WGS) entry which is preliminary data.</text>
</comment>
<dbReference type="InterPro" id="IPR005467">
    <property type="entry name" value="His_kinase_dom"/>
</dbReference>